<name>A0ABY8U2S6_TETOB</name>
<proteinExistence type="predicted"/>
<organism evidence="1 2">
    <name type="scientific">Tetradesmus obliquus</name>
    <name type="common">Green alga</name>
    <name type="synonym">Acutodesmus obliquus</name>
    <dbReference type="NCBI Taxonomy" id="3088"/>
    <lineage>
        <taxon>Eukaryota</taxon>
        <taxon>Viridiplantae</taxon>
        <taxon>Chlorophyta</taxon>
        <taxon>core chlorophytes</taxon>
        <taxon>Chlorophyceae</taxon>
        <taxon>CS clade</taxon>
        <taxon>Sphaeropleales</taxon>
        <taxon>Scenedesmaceae</taxon>
        <taxon>Tetradesmus</taxon>
    </lineage>
</organism>
<reference evidence="1 2" key="1">
    <citation type="submission" date="2023-05" db="EMBL/GenBank/DDBJ databases">
        <title>A 100% complete, gapless, phased diploid assembly of the Scenedesmus obliquus UTEX 3031 genome.</title>
        <authorList>
            <person name="Biondi T.C."/>
            <person name="Hanschen E.R."/>
            <person name="Kwon T."/>
            <person name="Eng W."/>
            <person name="Kruse C.P.S."/>
            <person name="Koehler S.I."/>
            <person name="Kunde Y."/>
            <person name="Gleasner C.D."/>
            <person name="You Mak K.T."/>
            <person name="Polle J."/>
            <person name="Hovde B.T."/>
            <person name="Starkenburg S.R."/>
        </authorList>
    </citation>
    <scope>NUCLEOTIDE SEQUENCE [LARGE SCALE GENOMIC DNA]</scope>
    <source>
        <strain evidence="1 2">DOE0152z</strain>
    </source>
</reference>
<keyword evidence="2" id="KW-1185">Reference proteome</keyword>
<sequence length="130" mass="13921">MDTGEQGSPAPQQRVDVAQRLALTPWQVGSYPWGPIATAISEAVAMAAAPAPAADAHAAGSAAAAADPWELYQQQHEAARASLLSNQQQRWWLEVGQCSQAPGGNRALQRLLQLQQKQQRGERMVGGARR</sequence>
<gene>
    <name evidence="1" type="ORF">OEZ85_002376</name>
</gene>
<protein>
    <submittedName>
        <fullName evidence="1">Uncharacterized protein</fullName>
    </submittedName>
</protein>
<evidence type="ECO:0000313" key="1">
    <source>
        <dbReference type="EMBL" id="WIA15761.1"/>
    </source>
</evidence>
<dbReference type="Proteomes" id="UP001244341">
    <property type="component" value="Chromosome 6b"/>
</dbReference>
<dbReference type="EMBL" id="CP126213">
    <property type="protein sequence ID" value="WIA15761.1"/>
    <property type="molecule type" value="Genomic_DNA"/>
</dbReference>
<accession>A0ABY8U2S6</accession>
<evidence type="ECO:0000313" key="2">
    <source>
        <dbReference type="Proteomes" id="UP001244341"/>
    </source>
</evidence>